<feature type="transmembrane region" description="Helical" evidence="6">
    <location>
        <begin position="610"/>
        <end position="628"/>
    </location>
</feature>
<evidence type="ECO:0000256" key="3">
    <source>
        <dbReference type="ARBA" id="ARBA00022989"/>
    </source>
</evidence>
<dbReference type="Proteomes" id="UP000198280">
    <property type="component" value="Unassembled WGS sequence"/>
</dbReference>
<evidence type="ECO:0000256" key="2">
    <source>
        <dbReference type="ARBA" id="ARBA00022692"/>
    </source>
</evidence>
<proteinExistence type="predicted"/>
<name>A0A238ZE61_9ACTN</name>
<feature type="transmembrane region" description="Helical" evidence="6">
    <location>
        <begin position="532"/>
        <end position="550"/>
    </location>
</feature>
<feature type="transmembrane region" description="Helical" evidence="6">
    <location>
        <begin position="335"/>
        <end position="357"/>
    </location>
</feature>
<comment type="subcellular location">
    <subcellularLocation>
        <location evidence="1">Membrane</location>
        <topology evidence="1">Multi-pass membrane protein</topology>
    </subcellularLocation>
</comment>
<gene>
    <name evidence="7" type="ORF">SAMN05216252_101220</name>
</gene>
<evidence type="ECO:0000256" key="6">
    <source>
        <dbReference type="SAM" id="Phobius"/>
    </source>
</evidence>
<accession>A0A238ZE61</accession>
<dbReference type="InterPro" id="IPR003339">
    <property type="entry name" value="ABC/ECF_trnsptr_transmembrane"/>
</dbReference>
<dbReference type="CDD" id="cd16914">
    <property type="entry name" value="EcfT"/>
    <property type="match status" value="1"/>
</dbReference>
<keyword evidence="2 6" id="KW-0812">Transmembrane</keyword>
<dbReference type="EMBL" id="FZOF01000001">
    <property type="protein sequence ID" value="SNR81795.1"/>
    <property type="molecule type" value="Genomic_DNA"/>
</dbReference>
<keyword evidence="8" id="KW-1185">Reference proteome</keyword>
<feature type="transmembrane region" description="Helical" evidence="6">
    <location>
        <begin position="571"/>
        <end position="590"/>
    </location>
</feature>
<sequence length="630" mass="64435">MTAPTPLPRPPRSLTLPARLRPRDRDNLTGPATRPRRTDLPSAGTPAEPRTGDATAAQAEVSGALARLHPRTREDSAGPTAPERPPAAPAGEGRRHRAGTGGRADGPAITPATASRALALLARLRGRGDSPTPATHTAVTAKRTPPQARAAARACGRSVIPPAPAEVAAASRSPHTGTQASIPRAAARSHGDSPTPATRAAVTAARLLPEAIATGSATAVRSATVRIRRILTPPAEAGHHAVARGVDGGGSARLRALSRLRRPDHAGGAGPAGGRGGRARGPHAGAWWLWALGLSTAASRTTNPALLALLAAVAGYVVAVCRVPDTPWSRSYAAFLRLGLVVVAIRLVFAVVLGSPVPGTHTVLTLPEVPLPDWAQGVRLGGRVTAEGLWFAFREGMRLATLLACLGAANALANPARLLKSLPGVLYEAGVAVVVAMTFAPHLVADVRRLRTARRLRGRTEKGVRALFQVGLPVLEGALERSVALAAAMDARGYGRTAAVPTAVRRATAALTLGGLLGLCAGTYALLAATGAAYGLPLLLAGLAAAVAGLRLGGRRSVRTRYRPDRWDATAWLITASGVAVAALTIWAAAASPAGLDPPVVPLTAPSLPLWPAAAVLLGLLPAHLKGARP</sequence>
<reference evidence="7 8" key="1">
    <citation type="submission" date="2017-06" db="EMBL/GenBank/DDBJ databases">
        <authorList>
            <person name="Kim H.J."/>
            <person name="Triplett B.A."/>
        </authorList>
    </citation>
    <scope>NUCLEOTIDE SEQUENCE [LARGE SCALE GENOMIC DNA]</scope>
    <source>
        <strain evidence="7 8">CGMCC 4.1858</strain>
    </source>
</reference>
<feature type="region of interest" description="Disordered" evidence="5">
    <location>
        <begin position="1"/>
        <end position="110"/>
    </location>
</feature>
<feature type="transmembrane region" description="Helical" evidence="6">
    <location>
        <begin position="507"/>
        <end position="526"/>
    </location>
</feature>
<dbReference type="PANTHER" id="PTHR33514">
    <property type="entry name" value="PROTEIN ABCI12, CHLOROPLASTIC"/>
    <property type="match status" value="1"/>
</dbReference>
<feature type="region of interest" description="Disordered" evidence="5">
    <location>
        <begin position="126"/>
        <end position="199"/>
    </location>
</feature>
<keyword evidence="4 6" id="KW-0472">Membrane</keyword>
<feature type="transmembrane region" description="Helical" evidence="6">
    <location>
        <begin position="425"/>
        <end position="445"/>
    </location>
</feature>
<protein>
    <submittedName>
        <fullName evidence="7">Energy-coupling factor transporter transmembrane protein EcfT</fullName>
    </submittedName>
</protein>
<organism evidence="7 8">
    <name type="scientific">Actinacidiphila glaucinigra</name>
    <dbReference type="NCBI Taxonomy" id="235986"/>
    <lineage>
        <taxon>Bacteria</taxon>
        <taxon>Bacillati</taxon>
        <taxon>Actinomycetota</taxon>
        <taxon>Actinomycetes</taxon>
        <taxon>Kitasatosporales</taxon>
        <taxon>Streptomycetaceae</taxon>
        <taxon>Actinacidiphila</taxon>
    </lineage>
</organism>
<keyword evidence="3 6" id="KW-1133">Transmembrane helix</keyword>
<dbReference type="PANTHER" id="PTHR33514:SF15">
    <property type="entry name" value="COBALT TRANSPORT PROTEIN"/>
    <property type="match status" value="1"/>
</dbReference>
<dbReference type="Pfam" id="PF02361">
    <property type="entry name" value="CbiQ"/>
    <property type="match status" value="1"/>
</dbReference>
<feature type="transmembrane region" description="Helical" evidence="6">
    <location>
        <begin position="305"/>
        <end position="323"/>
    </location>
</feature>
<dbReference type="AlphaFoldDB" id="A0A238ZE61"/>
<evidence type="ECO:0000313" key="7">
    <source>
        <dbReference type="EMBL" id="SNR81795.1"/>
    </source>
</evidence>
<evidence type="ECO:0000313" key="8">
    <source>
        <dbReference type="Proteomes" id="UP000198280"/>
    </source>
</evidence>
<feature type="compositionally biased region" description="Pro residues" evidence="5">
    <location>
        <begin position="1"/>
        <end position="11"/>
    </location>
</feature>
<evidence type="ECO:0000256" key="4">
    <source>
        <dbReference type="ARBA" id="ARBA00023136"/>
    </source>
</evidence>
<evidence type="ECO:0000256" key="1">
    <source>
        <dbReference type="ARBA" id="ARBA00004141"/>
    </source>
</evidence>
<dbReference type="GO" id="GO:0005886">
    <property type="term" value="C:plasma membrane"/>
    <property type="evidence" value="ECO:0007669"/>
    <property type="project" value="TreeGrafter"/>
</dbReference>
<evidence type="ECO:0000256" key="5">
    <source>
        <dbReference type="SAM" id="MobiDB-lite"/>
    </source>
</evidence>